<evidence type="ECO:0000313" key="2">
    <source>
        <dbReference type="Proteomes" id="UP000326396"/>
    </source>
</evidence>
<dbReference type="EMBL" id="SZYD01000018">
    <property type="protein sequence ID" value="KAD2804402.1"/>
    <property type="molecule type" value="Genomic_DNA"/>
</dbReference>
<keyword evidence="2" id="KW-1185">Reference proteome</keyword>
<name>A0A5N6LUE7_9ASTR</name>
<dbReference type="AlphaFoldDB" id="A0A5N6LUE7"/>
<organism evidence="1 2">
    <name type="scientific">Mikania micrantha</name>
    <name type="common">bitter vine</name>
    <dbReference type="NCBI Taxonomy" id="192012"/>
    <lineage>
        <taxon>Eukaryota</taxon>
        <taxon>Viridiplantae</taxon>
        <taxon>Streptophyta</taxon>
        <taxon>Embryophyta</taxon>
        <taxon>Tracheophyta</taxon>
        <taxon>Spermatophyta</taxon>
        <taxon>Magnoliopsida</taxon>
        <taxon>eudicotyledons</taxon>
        <taxon>Gunneridae</taxon>
        <taxon>Pentapetalae</taxon>
        <taxon>asterids</taxon>
        <taxon>campanulids</taxon>
        <taxon>Asterales</taxon>
        <taxon>Asteraceae</taxon>
        <taxon>Asteroideae</taxon>
        <taxon>Heliantheae alliance</taxon>
        <taxon>Eupatorieae</taxon>
        <taxon>Mikania</taxon>
    </lineage>
</organism>
<gene>
    <name evidence="1" type="ORF">E3N88_37779</name>
</gene>
<protein>
    <submittedName>
        <fullName evidence="1">Uncharacterized protein</fullName>
    </submittedName>
</protein>
<sequence>MRLAEPFVLDLEKLPLDNSDNGGDGRITVKWAKARAQTKTSEEYPLTKTVADYLYGTKDADNRHAGLNKTKITYRKPVTTPYFSSAALNAKDCLKPLKIKTLNVFCI</sequence>
<comment type="caution">
    <text evidence="1">The sequence shown here is derived from an EMBL/GenBank/DDBJ whole genome shotgun (WGS) entry which is preliminary data.</text>
</comment>
<evidence type="ECO:0000313" key="1">
    <source>
        <dbReference type="EMBL" id="KAD2804402.1"/>
    </source>
</evidence>
<reference evidence="1 2" key="1">
    <citation type="submission" date="2019-05" db="EMBL/GenBank/DDBJ databases">
        <title>Mikania micrantha, genome provides insights into the molecular mechanism of rapid growth.</title>
        <authorList>
            <person name="Liu B."/>
        </authorList>
    </citation>
    <scope>NUCLEOTIDE SEQUENCE [LARGE SCALE GENOMIC DNA]</scope>
    <source>
        <strain evidence="1">NLD-2019</strain>
        <tissue evidence="1">Leaf</tissue>
    </source>
</reference>
<proteinExistence type="predicted"/>
<dbReference type="Proteomes" id="UP000326396">
    <property type="component" value="Linkage Group LG8"/>
</dbReference>
<accession>A0A5N6LUE7</accession>